<dbReference type="Proteomes" id="UP000179252">
    <property type="component" value="Unassembled WGS sequence"/>
</dbReference>
<evidence type="ECO:0000313" key="4">
    <source>
        <dbReference type="Proteomes" id="UP000179252"/>
    </source>
</evidence>
<evidence type="ECO:0000313" key="3">
    <source>
        <dbReference type="EMBL" id="OGD84590.1"/>
    </source>
</evidence>
<gene>
    <name evidence="3" type="ORF">A2165_02430</name>
</gene>
<feature type="transmembrane region" description="Helical" evidence="1">
    <location>
        <begin position="187"/>
        <end position="213"/>
    </location>
</feature>
<feature type="transmembrane region" description="Helical" evidence="1">
    <location>
        <begin position="144"/>
        <end position="166"/>
    </location>
</feature>
<evidence type="ECO:0000256" key="1">
    <source>
        <dbReference type="SAM" id="Phobius"/>
    </source>
</evidence>
<dbReference type="InterPro" id="IPR003675">
    <property type="entry name" value="Rce1/LyrA-like_dom"/>
</dbReference>
<dbReference type="GO" id="GO:0004175">
    <property type="term" value="F:endopeptidase activity"/>
    <property type="evidence" value="ECO:0007669"/>
    <property type="project" value="UniProtKB-ARBA"/>
</dbReference>
<keyword evidence="1" id="KW-1133">Transmembrane helix</keyword>
<proteinExistence type="predicted"/>
<dbReference type="EMBL" id="MFAU01000017">
    <property type="protein sequence ID" value="OGD84590.1"/>
    <property type="molecule type" value="Genomic_DNA"/>
</dbReference>
<keyword evidence="1" id="KW-0472">Membrane</keyword>
<reference evidence="3 4" key="1">
    <citation type="journal article" date="2016" name="Nat. Commun.">
        <title>Thousands of microbial genomes shed light on interconnected biogeochemical processes in an aquifer system.</title>
        <authorList>
            <person name="Anantharaman K."/>
            <person name="Brown C.T."/>
            <person name="Hug L.A."/>
            <person name="Sharon I."/>
            <person name="Castelle C.J."/>
            <person name="Probst A.J."/>
            <person name="Thomas B.C."/>
            <person name="Singh A."/>
            <person name="Wilkins M.J."/>
            <person name="Karaoz U."/>
            <person name="Brodie E.L."/>
            <person name="Williams K.H."/>
            <person name="Hubbard S.S."/>
            <person name="Banfield J.F."/>
        </authorList>
    </citation>
    <scope>NUCLEOTIDE SEQUENCE [LARGE SCALE GENOMIC DNA]</scope>
</reference>
<protein>
    <recommendedName>
        <fullName evidence="2">CAAX prenyl protease 2/Lysostaphin resistance protein A-like domain-containing protein</fullName>
    </recommendedName>
</protein>
<feature type="transmembrane region" description="Helical" evidence="1">
    <location>
        <begin position="71"/>
        <end position="91"/>
    </location>
</feature>
<keyword evidence="1" id="KW-0812">Transmembrane</keyword>
<name>A0A1F5FYB0_9BACT</name>
<feature type="transmembrane region" description="Helical" evidence="1">
    <location>
        <begin position="6"/>
        <end position="26"/>
    </location>
</feature>
<evidence type="ECO:0000259" key="2">
    <source>
        <dbReference type="Pfam" id="PF02517"/>
    </source>
</evidence>
<feature type="transmembrane region" description="Helical" evidence="1">
    <location>
        <begin position="33"/>
        <end position="51"/>
    </location>
</feature>
<dbReference type="Pfam" id="PF02517">
    <property type="entry name" value="Rce1-like"/>
    <property type="match status" value="1"/>
</dbReference>
<sequence>MIPINISHIILSTTVVIYNILVNLLPRRVHANIYVPLNIFFLAIITFWAFAFYNLSLDELGLKSTLITTGIFWGVVIGIAASLPSLFAMAFPRVGANTREEFFEDLKPISVILYRSTIHIPIGTAFFEEALFRGILFTVLEVNYGLTAAILVSSGLFAVWHIIPTFKLQKHGQLLGFESRKISQLKLHPVIFILIYAGQMLALFAAGVVLALIRSFTGGLIA</sequence>
<dbReference type="AlphaFoldDB" id="A0A1F5FYB0"/>
<feature type="non-terminal residue" evidence="3">
    <location>
        <position position="222"/>
    </location>
</feature>
<organism evidence="3 4">
    <name type="scientific">Candidatus Curtissbacteria bacterium RBG_13_40_7</name>
    <dbReference type="NCBI Taxonomy" id="1797706"/>
    <lineage>
        <taxon>Bacteria</taxon>
        <taxon>Candidatus Curtissiibacteriota</taxon>
    </lineage>
</organism>
<comment type="caution">
    <text evidence="3">The sequence shown here is derived from an EMBL/GenBank/DDBJ whole genome shotgun (WGS) entry which is preliminary data.</text>
</comment>
<feature type="domain" description="CAAX prenyl protease 2/Lysostaphin resistance protein A-like" evidence="2">
    <location>
        <begin position="120"/>
        <end position="221"/>
    </location>
</feature>
<accession>A0A1F5FYB0</accession>
<dbReference type="GO" id="GO:0080120">
    <property type="term" value="P:CAAX-box protein maturation"/>
    <property type="evidence" value="ECO:0007669"/>
    <property type="project" value="UniProtKB-ARBA"/>
</dbReference>